<reference evidence="3" key="1">
    <citation type="journal article" date="2019" name="Int. J. Syst. Evol. Microbiol.">
        <title>The Global Catalogue of Microorganisms (GCM) 10K type strain sequencing project: providing services to taxonomists for standard genome sequencing and annotation.</title>
        <authorList>
            <consortium name="The Broad Institute Genomics Platform"/>
            <consortium name="The Broad Institute Genome Sequencing Center for Infectious Disease"/>
            <person name="Wu L."/>
            <person name="Ma J."/>
        </authorList>
    </citation>
    <scope>NUCLEOTIDE SEQUENCE [LARGE SCALE GENOMIC DNA]</scope>
    <source>
        <strain evidence="3">JCM 4737</strain>
    </source>
</reference>
<evidence type="ECO:0000313" key="2">
    <source>
        <dbReference type="EMBL" id="GHA88435.1"/>
    </source>
</evidence>
<keyword evidence="3" id="KW-1185">Reference proteome</keyword>
<comment type="caution">
    <text evidence="2">The sequence shown here is derived from an EMBL/GenBank/DDBJ whole genome shotgun (WGS) entry which is preliminary data.</text>
</comment>
<feature type="compositionally biased region" description="Basic and acidic residues" evidence="1">
    <location>
        <begin position="57"/>
        <end position="81"/>
    </location>
</feature>
<organism evidence="2 3">
    <name type="scientific">Streptomyces chryseus</name>
    <dbReference type="NCBI Taxonomy" id="68186"/>
    <lineage>
        <taxon>Bacteria</taxon>
        <taxon>Bacillati</taxon>
        <taxon>Actinomycetota</taxon>
        <taxon>Actinomycetes</taxon>
        <taxon>Kitasatosporales</taxon>
        <taxon>Streptomycetaceae</taxon>
        <taxon>Streptomyces</taxon>
    </lineage>
</organism>
<gene>
    <name evidence="2" type="ORF">GCM10010346_09100</name>
</gene>
<evidence type="ECO:0000256" key="1">
    <source>
        <dbReference type="SAM" id="MobiDB-lite"/>
    </source>
</evidence>
<sequence length="166" mass="17568">MLPWQRPAGTGRGEGDGQEGRREEDPAHPQGGAYARHFAQQARHGGAYGECAGEQETDARRAPPCRRDPGEYDGRPGEDARPSPWWSGRAAGPTRGCASSICSTYPYRAVLPAGHPLAAKRVLDLTGLADEPRVRGDGPGPCLDPVIEGCAAAGFSPHFVARNRSG</sequence>
<dbReference type="Proteomes" id="UP000599437">
    <property type="component" value="Unassembled WGS sequence"/>
</dbReference>
<dbReference type="EMBL" id="BMVO01000001">
    <property type="protein sequence ID" value="GHA88435.1"/>
    <property type="molecule type" value="Genomic_DNA"/>
</dbReference>
<dbReference type="RefSeq" id="WP_189714634.1">
    <property type="nucleotide sequence ID" value="NZ_BMVO01000001.1"/>
</dbReference>
<proteinExistence type="predicted"/>
<feature type="compositionally biased region" description="Basic and acidic residues" evidence="1">
    <location>
        <begin position="13"/>
        <end position="27"/>
    </location>
</feature>
<evidence type="ECO:0008006" key="4">
    <source>
        <dbReference type="Google" id="ProtNLM"/>
    </source>
</evidence>
<dbReference type="SUPFAM" id="SSF53850">
    <property type="entry name" value="Periplasmic binding protein-like II"/>
    <property type="match status" value="1"/>
</dbReference>
<name>A0ABQ3DFL9_9ACTN</name>
<accession>A0ABQ3DFL9</accession>
<dbReference type="Gene3D" id="3.40.190.10">
    <property type="entry name" value="Periplasmic binding protein-like II"/>
    <property type="match status" value="1"/>
</dbReference>
<feature type="region of interest" description="Disordered" evidence="1">
    <location>
        <begin position="1"/>
        <end position="95"/>
    </location>
</feature>
<protein>
    <recommendedName>
        <fullName evidence="4">LysR substrate-binding domain-containing protein</fullName>
    </recommendedName>
</protein>
<evidence type="ECO:0000313" key="3">
    <source>
        <dbReference type="Proteomes" id="UP000599437"/>
    </source>
</evidence>